<keyword evidence="3" id="KW-1185">Reference proteome</keyword>
<reference evidence="3" key="1">
    <citation type="submission" date="2019-07" db="EMBL/GenBank/DDBJ databases">
        <title>De Novo Assembly of kiwifruit Actinidia rufa.</title>
        <authorList>
            <person name="Sugita-Konishi S."/>
            <person name="Sato K."/>
            <person name="Mori E."/>
            <person name="Abe Y."/>
            <person name="Kisaki G."/>
            <person name="Hamano K."/>
            <person name="Suezawa K."/>
            <person name="Otani M."/>
            <person name="Fukuda T."/>
            <person name="Manabe T."/>
            <person name="Gomi K."/>
            <person name="Tabuchi M."/>
            <person name="Akimitsu K."/>
            <person name="Kataoka I."/>
        </authorList>
    </citation>
    <scope>NUCLEOTIDE SEQUENCE [LARGE SCALE GENOMIC DNA]</scope>
    <source>
        <strain evidence="3">cv. Fuchu</strain>
    </source>
</reference>
<dbReference type="AlphaFoldDB" id="A0A7J0DUD4"/>
<comment type="caution">
    <text evidence="2">The sequence shown here is derived from an EMBL/GenBank/DDBJ whole genome shotgun (WGS) entry which is preliminary data.</text>
</comment>
<name>A0A7J0DUD4_9ERIC</name>
<evidence type="ECO:0000313" key="2">
    <source>
        <dbReference type="EMBL" id="GFS41851.1"/>
    </source>
</evidence>
<proteinExistence type="predicted"/>
<feature type="compositionally biased region" description="Acidic residues" evidence="1">
    <location>
        <begin position="139"/>
        <end position="152"/>
    </location>
</feature>
<feature type="region of interest" description="Disordered" evidence="1">
    <location>
        <begin position="132"/>
        <end position="152"/>
    </location>
</feature>
<dbReference type="Proteomes" id="UP000585474">
    <property type="component" value="Unassembled WGS sequence"/>
</dbReference>
<evidence type="ECO:0000256" key="1">
    <source>
        <dbReference type="SAM" id="MobiDB-lite"/>
    </source>
</evidence>
<evidence type="ECO:0000313" key="3">
    <source>
        <dbReference type="Proteomes" id="UP000585474"/>
    </source>
</evidence>
<gene>
    <name evidence="2" type="ORF">Acr_00g0076720</name>
</gene>
<protein>
    <submittedName>
        <fullName evidence="2">Uncharacterized protein</fullName>
    </submittedName>
</protein>
<sequence>MFTKGTWVNLSSDSVRSSPPKNGCIAITPAILSLLKPPSEAADRSATWWAMLPPALSPVTKQRLRLALGGKKSLSRNFKVSKAVFRGEAVIDGYDDGGDVFGEAAAEFVVGFGACGEEHEAAAVEVDDDGEHVGVGGGEEAEPEVASDVDGDVGEGDAVHWFGGRRGFGVEEVHETDCAVGAAGVVNGEGVASD</sequence>
<dbReference type="EMBL" id="BJWL01000386">
    <property type="protein sequence ID" value="GFS41851.1"/>
    <property type="molecule type" value="Genomic_DNA"/>
</dbReference>
<accession>A0A7J0DUD4</accession>
<organism evidence="2 3">
    <name type="scientific">Actinidia rufa</name>
    <dbReference type="NCBI Taxonomy" id="165716"/>
    <lineage>
        <taxon>Eukaryota</taxon>
        <taxon>Viridiplantae</taxon>
        <taxon>Streptophyta</taxon>
        <taxon>Embryophyta</taxon>
        <taxon>Tracheophyta</taxon>
        <taxon>Spermatophyta</taxon>
        <taxon>Magnoliopsida</taxon>
        <taxon>eudicotyledons</taxon>
        <taxon>Gunneridae</taxon>
        <taxon>Pentapetalae</taxon>
        <taxon>asterids</taxon>
        <taxon>Ericales</taxon>
        <taxon>Actinidiaceae</taxon>
        <taxon>Actinidia</taxon>
    </lineage>
</organism>